<keyword evidence="1" id="KW-0812">Transmembrane</keyword>
<sequence>MAETDPDALEREIERTRVELARTVDAIADRVSPKRVAERSVAKVKANAERLVGGAQHRHVRPGEEGEAGVWDEYAPRDISPVLIVMGVALVVGATVLLLRRRNRS</sequence>
<organism evidence="2 3">
    <name type="scientific">Microtetraspora glauca</name>
    <dbReference type="NCBI Taxonomy" id="1996"/>
    <lineage>
        <taxon>Bacteria</taxon>
        <taxon>Bacillati</taxon>
        <taxon>Actinomycetota</taxon>
        <taxon>Actinomycetes</taxon>
        <taxon>Streptosporangiales</taxon>
        <taxon>Streptosporangiaceae</taxon>
        <taxon>Microtetraspora</taxon>
    </lineage>
</organism>
<reference evidence="2 3" key="1">
    <citation type="submission" date="2024-06" db="EMBL/GenBank/DDBJ databases">
        <title>The Natural Products Discovery Center: Release of the First 8490 Sequenced Strains for Exploring Actinobacteria Biosynthetic Diversity.</title>
        <authorList>
            <person name="Kalkreuter E."/>
            <person name="Kautsar S.A."/>
            <person name="Yang D."/>
            <person name="Bader C.D."/>
            <person name="Teijaro C.N."/>
            <person name="Fluegel L."/>
            <person name="Davis C.M."/>
            <person name="Simpson J.R."/>
            <person name="Lauterbach L."/>
            <person name="Steele A.D."/>
            <person name="Gui C."/>
            <person name="Meng S."/>
            <person name="Li G."/>
            <person name="Viehrig K."/>
            <person name="Ye F."/>
            <person name="Su P."/>
            <person name="Kiefer A.F."/>
            <person name="Nichols A."/>
            <person name="Cepeda A.J."/>
            <person name="Yan W."/>
            <person name="Fan B."/>
            <person name="Jiang Y."/>
            <person name="Adhikari A."/>
            <person name="Zheng C.-J."/>
            <person name="Schuster L."/>
            <person name="Cowan T.M."/>
            <person name="Smanski M.J."/>
            <person name="Chevrette M.G."/>
            <person name="De Carvalho L.P.S."/>
            <person name="Shen B."/>
        </authorList>
    </citation>
    <scope>NUCLEOTIDE SEQUENCE [LARGE SCALE GENOMIC DNA]</scope>
    <source>
        <strain evidence="2 3">NPDC050100</strain>
    </source>
</reference>
<dbReference type="NCBIfam" id="TIGR01167">
    <property type="entry name" value="LPXTG_anchor"/>
    <property type="match status" value="1"/>
</dbReference>
<keyword evidence="1" id="KW-0472">Membrane</keyword>
<protein>
    <submittedName>
        <fullName evidence="2">DUF3618 domain-containing protein</fullName>
    </submittedName>
</protein>
<dbReference type="EMBL" id="JBFALK010000006">
    <property type="protein sequence ID" value="MEV0969669.1"/>
    <property type="molecule type" value="Genomic_DNA"/>
</dbReference>
<feature type="transmembrane region" description="Helical" evidence="1">
    <location>
        <begin position="79"/>
        <end position="99"/>
    </location>
</feature>
<keyword evidence="3" id="KW-1185">Reference proteome</keyword>
<evidence type="ECO:0000313" key="2">
    <source>
        <dbReference type="EMBL" id="MEV0969669.1"/>
    </source>
</evidence>
<accession>A0ABV3GDF1</accession>
<dbReference type="RefSeq" id="WP_061259006.1">
    <property type="nucleotide sequence ID" value="NZ_JBFALK010000006.1"/>
</dbReference>
<name>A0ABV3GDF1_MICGL</name>
<comment type="caution">
    <text evidence="2">The sequence shown here is derived from an EMBL/GenBank/DDBJ whole genome shotgun (WGS) entry which is preliminary data.</text>
</comment>
<dbReference type="Proteomes" id="UP001551675">
    <property type="component" value="Unassembled WGS sequence"/>
</dbReference>
<dbReference type="Pfam" id="PF12277">
    <property type="entry name" value="DUF3618"/>
    <property type="match status" value="1"/>
</dbReference>
<evidence type="ECO:0000313" key="3">
    <source>
        <dbReference type="Proteomes" id="UP001551675"/>
    </source>
</evidence>
<keyword evidence="1" id="KW-1133">Transmembrane helix</keyword>
<gene>
    <name evidence="2" type="ORF">AB0I59_13615</name>
</gene>
<proteinExistence type="predicted"/>
<evidence type="ECO:0000256" key="1">
    <source>
        <dbReference type="SAM" id="Phobius"/>
    </source>
</evidence>
<dbReference type="InterPro" id="IPR022062">
    <property type="entry name" value="DUF3618"/>
</dbReference>